<keyword evidence="2" id="KW-1185">Reference proteome</keyword>
<protein>
    <submittedName>
        <fullName evidence="1">39454_t:CDS:1</fullName>
    </submittedName>
</protein>
<reference evidence="1 2" key="1">
    <citation type="submission" date="2021-06" db="EMBL/GenBank/DDBJ databases">
        <authorList>
            <person name="Kallberg Y."/>
            <person name="Tangrot J."/>
            <person name="Rosling A."/>
        </authorList>
    </citation>
    <scope>NUCLEOTIDE SEQUENCE [LARGE SCALE GENOMIC DNA]</scope>
    <source>
        <strain evidence="1 2">120-4 pot B 10/14</strain>
    </source>
</reference>
<evidence type="ECO:0000313" key="2">
    <source>
        <dbReference type="Proteomes" id="UP000789901"/>
    </source>
</evidence>
<name>A0ABN7VHE2_GIGMA</name>
<proteinExistence type="predicted"/>
<comment type="caution">
    <text evidence="1">The sequence shown here is derived from an EMBL/GenBank/DDBJ whole genome shotgun (WGS) entry which is preliminary data.</text>
</comment>
<organism evidence="1 2">
    <name type="scientific">Gigaspora margarita</name>
    <dbReference type="NCBI Taxonomy" id="4874"/>
    <lineage>
        <taxon>Eukaryota</taxon>
        <taxon>Fungi</taxon>
        <taxon>Fungi incertae sedis</taxon>
        <taxon>Mucoromycota</taxon>
        <taxon>Glomeromycotina</taxon>
        <taxon>Glomeromycetes</taxon>
        <taxon>Diversisporales</taxon>
        <taxon>Gigasporaceae</taxon>
        <taxon>Gigaspora</taxon>
    </lineage>
</organism>
<feature type="non-terminal residue" evidence="1">
    <location>
        <position position="49"/>
    </location>
</feature>
<dbReference type="Proteomes" id="UP000789901">
    <property type="component" value="Unassembled WGS sequence"/>
</dbReference>
<evidence type="ECO:0000313" key="1">
    <source>
        <dbReference type="EMBL" id="CAG8773397.1"/>
    </source>
</evidence>
<sequence length="49" mass="5467">MERISPNIREGAKIPGLGPVVGRQKCRSSTFRRIMEEQVTFCNDLTGST</sequence>
<gene>
    <name evidence="1" type="ORF">GMARGA_LOCUS18789</name>
</gene>
<accession>A0ABN7VHE2</accession>
<dbReference type="EMBL" id="CAJVQB010015256">
    <property type="protein sequence ID" value="CAG8773397.1"/>
    <property type="molecule type" value="Genomic_DNA"/>
</dbReference>